<evidence type="ECO:0000256" key="6">
    <source>
        <dbReference type="ARBA" id="ARBA00023295"/>
    </source>
</evidence>
<evidence type="ECO:0000313" key="12">
    <source>
        <dbReference type="Proteomes" id="UP000013827"/>
    </source>
</evidence>
<evidence type="ECO:0000256" key="9">
    <source>
        <dbReference type="SAM" id="SignalP"/>
    </source>
</evidence>
<name>A0A0D3KUZ9_EMIH1</name>
<dbReference type="InterPro" id="IPR013780">
    <property type="entry name" value="Glyco_hydro_b"/>
</dbReference>
<dbReference type="HOGENOM" id="CLU_013093_2_2_1"/>
<feature type="chain" id="PRO_5044246988" description="Alpha-galactosidase" evidence="9">
    <location>
        <begin position="20"/>
        <end position="462"/>
    </location>
</feature>
<comment type="similarity">
    <text evidence="2 7">Belongs to the glycosyl hydrolase 27 family.</text>
</comment>
<dbReference type="KEGG" id="ehx:EMIHUDRAFT_433441"/>
<dbReference type="Pfam" id="PF16499">
    <property type="entry name" value="Melibiase_2"/>
    <property type="match status" value="1"/>
</dbReference>
<keyword evidence="7" id="KW-1015">Disulfide bond</keyword>
<sequence>MRSLLIAATFLCGGAIAQGTSKLYPPGWNKEATKPPMGWRSWNAFGNRIDEKTFEAAVDAITARVWNEPKVSLADAGYVRVGIDEGWENCSGTDPAGGMRQHDEAGFPLINVERFPDMKRLVAYGHSKGVKMGWYLNGCACGEAKERLPNYRGDVQRLAEFGFDAVKIDGCGAATNMTYYAQLMAATNKTYEIENCHWGVCGADRKFHNPDGASCPTEGWCPFNHFRTSGDINAGPMSWFANLQTTVRFLDASAPLSRPSCWAYPDMLEVGRVQGASFAWQRAHFGAWCVVSAPLVLGLDLTDTANLASVVPIVTNPEAIAVNQQWAGHPGRLVAQFDPPAAPPAAPAPAVRRRAFSAGEASAGEGRPAGEAALPSAAKAKVQVWAKPQPKGTVAVYVVNPAASGNAARVSVGFEALGLAATSASVRDLWARQEAGHTKGATLTVEVAPLDSAFLLLTPAAA</sequence>
<evidence type="ECO:0000256" key="3">
    <source>
        <dbReference type="ARBA" id="ARBA00012755"/>
    </source>
</evidence>
<keyword evidence="6 7" id="KW-0326">Glycosidase</keyword>
<dbReference type="PANTHER" id="PTHR11452">
    <property type="entry name" value="ALPHA-GALACTOSIDASE/ALPHA-N-ACETYLGALACTOSAMINIDASE"/>
    <property type="match status" value="1"/>
</dbReference>
<evidence type="ECO:0000256" key="7">
    <source>
        <dbReference type="RuleBase" id="RU361168"/>
    </source>
</evidence>
<comment type="catalytic activity">
    <reaction evidence="1 7">
        <text>Hydrolysis of terminal, non-reducing alpha-D-galactose residues in alpha-D-galactosides, including galactose oligosaccharides, galactomannans and galactolipids.</text>
        <dbReference type="EC" id="3.2.1.22"/>
    </reaction>
</comment>
<reference evidence="12" key="1">
    <citation type="journal article" date="2013" name="Nature">
        <title>Pan genome of the phytoplankton Emiliania underpins its global distribution.</title>
        <authorList>
            <person name="Read B.A."/>
            <person name="Kegel J."/>
            <person name="Klute M.J."/>
            <person name="Kuo A."/>
            <person name="Lefebvre S.C."/>
            <person name="Maumus F."/>
            <person name="Mayer C."/>
            <person name="Miller J."/>
            <person name="Monier A."/>
            <person name="Salamov A."/>
            <person name="Young J."/>
            <person name="Aguilar M."/>
            <person name="Claverie J.M."/>
            <person name="Frickenhaus S."/>
            <person name="Gonzalez K."/>
            <person name="Herman E.K."/>
            <person name="Lin Y.C."/>
            <person name="Napier J."/>
            <person name="Ogata H."/>
            <person name="Sarno A.F."/>
            <person name="Shmutz J."/>
            <person name="Schroeder D."/>
            <person name="de Vargas C."/>
            <person name="Verret F."/>
            <person name="von Dassow P."/>
            <person name="Valentin K."/>
            <person name="Van de Peer Y."/>
            <person name="Wheeler G."/>
            <person name="Dacks J.B."/>
            <person name="Delwiche C.F."/>
            <person name="Dyhrman S.T."/>
            <person name="Glockner G."/>
            <person name="John U."/>
            <person name="Richards T."/>
            <person name="Worden A.Z."/>
            <person name="Zhang X."/>
            <person name="Grigoriev I.V."/>
            <person name="Allen A.E."/>
            <person name="Bidle K."/>
            <person name="Borodovsky M."/>
            <person name="Bowler C."/>
            <person name="Brownlee C."/>
            <person name="Cock J.M."/>
            <person name="Elias M."/>
            <person name="Gladyshev V.N."/>
            <person name="Groth M."/>
            <person name="Guda C."/>
            <person name="Hadaegh A."/>
            <person name="Iglesias-Rodriguez M.D."/>
            <person name="Jenkins J."/>
            <person name="Jones B.M."/>
            <person name="Lawson T."/>
            <person name="Leese F."/>
            <person name="Lindquist E."/>
            <person name="Lobanov A."/>
            <person name="Lomsadze A."/>
            <person name="Malik S.B."/>
            <person name="Marsh M.E."/>
            <person name="Mackinder L."/>
            <person name="Mock T."/>
            <person name="Mueller-Roeber B."/>
            <person name="Pagarete A."/>
            <person name="Parker M."/>
            <person name="Probert I."/>
            <person name="Quesneville H."/>
            <person name="Raines C."/>
            <person name="Rensing S.A."/>
            <person name="Riano-Pachon D.M."/>
            <person name="Richier S."/>
            <person name="Rokitta S."/>
            <person name="Shiraiwa Y."/>
            <person name="Soanes D.M."/>
            <person name="van der Giezen M."/>
            <person name="Wahlund T.M."/>
            <person name="Williams B."/>
            <person name="Wilson W."/>
            <person name="Wolfe G."/>
            <person name="Wurch L.L."/>
        </authorList>
    </citation>
    <scope>NUCLEOTIDE SEQUENCE</scope>
</reference>
<feature type="domain" description="Alpha galactosidase C-terminal" evidence="10">
    <location>
        <begin position="381"/>
        <end position="456"/>
    </location>
</feature>
<feature type="signal peptide" evidence="9">
    <location>
        <begin position="1"/>
        <end position="19"/>
    </location>
</feature>
<dbReference type="GeneID" id="17284855"/>
<dbReference type="InterPro" id="IPR002241">
    <property type="entry name" value="Glyco_hydro_27"/>
</dbReference>
<dbReference type="InterPro" id="IPR013785">
    <property type="entry name" value="Aldolase_TIM"/>
</dbReference>
<dbReference type="PRINTS" id="PR00740">
    <property type="entry name" value="GLHYDRLASE27"/>
</dbReference>
<evidence type="ECO:0000256" key="5">
    <source>
        <dbReference type="ARBA" id="ARBA00022801"/>
    </source>
</evidence>
<dbReference type="GO" id="GO:0004557">
    <property type="term" value="F:alpha-galactosidase activity"/>
    <property type="evidence" value="ECO:0007669"/>
    <property type="project" value="UniProtKB-EC"/>
</dbReference>
<keyword evidence="5 7" id="KW-0378">Hydrolase</keyword>
<dbReference type="EC" id="3.2.1.22" evidence="3 7"/>
<reference evidence="11" key="2">
    <citation type="submission" date="2024-10" db="UniProtKB">
        <authorList>
            <consortium name="EnsemblProtists"/>
        </authorList>
    </citation>
    <scope>IDENTIFICATION</scope>
</reference>
<dbReference type="Pfam" id="PF17801">
    <property type="entry name" value="Melibiase_C"/>
    <property type="match status" value="1"/>
</dbReference>
<evidence type="ECO:0000256" key="1">
    <source>
        <dbReference type="ARBA" id="ARBA00001255"/>
    </source>
</evidence>
<dbReference type="eggNOG" id="KOG2366">
    <property type="taxonomic scope" value="Eukaryota"/>
</dbReference>
<dbReference type="InterPro" id="IPR041233">
    <property type="entry name" value="Melibiase_C"/>
</dbReference>
<protein>
    <recommendedName>
        <fullName evidence="3 7">Alpha-galactosidase</fullName>
        <ecNumber evidence="3 7">3.2.1.22</ecNumber>
    </recommendedName>
    <alternativeName>
        <fullName evidence="7">Melibiase</fullName>
    </alternativeName>
</protein>
<evidence type="ECO:0000313" key="11">
    <source>
        <dbReference type="EnsemblProtists" id="EOD39584"/>
    </source>
</evidence>
<evidence type="ECO:0000256" key="8">
    <source>
        <dbReference type="SAM" id="MobiDB-lite"/>
    </source>
</evidence>
<proteinExistence type="inferred from homology"/>
<dbReference type="PANTHER" id="PTHR11452:SF33">
    <property type="entry name" value="ALPHA-GALACTOSIDASE 2"/>
    <property type="match status" value="1"/>
</dbReference>
<dbReference type="SUPFAM" id="SSF51011">
    <property type="entry name" value="Glycosyl hydrolase domain"/>
    <property type="match status" value="1"/>
</dbReference>
<keyword evidence="12" id="KW-1185">Reference proteome</keyword>
<evidence type="ECO:0000259" key="10">
    <source>
        <dbReference type="Pfam" id="PF17801"/>
    </source>
</evidence>
<evidence type="ECO:0000256" key="4">
    <source>
        <dbReference type="ARBA" id="ARBA00022729"/>
    </source>
</evidence>
<feature type="compositionally biased region" description="Low complexity" evidence="8">
    <location>
        <begin position="356"/>
        <end position="372"/>
    </location>
</feature>
<dbReference type="AlphaFoldDB" id="A0A0D3KUZ9"/>
<dbReference type="EnsemblProtists" id="EOD39584">
    <property type="protein sequence ID" value="EOD39584"/>
    <property type="gene ID" value="EMIHUDRAFT_433441"/>
</dbReference>
<organism evidence="11 12">
    <name type="scientific">Emiliania huxleyi (strain CCMP1516)</name>
    <dbReference type="NCBI Taxonomy" id="280463"/>
    <lineage>
        <taxon>Eukaryota</taxon>
        <taxon>Haptista</taxon>
        <taxon>Haptophyta</taxon>
        <taxon>Prymnesiophyceae</taxon>
        <taxon>Isochrysidales</taxon>
        <taxon>Noelaerhabdaceae</taxon>
        <taxon>Emiliania</taxon>
    </lineage>
</organism>
<dbReference type="GO" id="GO:0005975">
    <property type="term" value="P:carbohydrate metabolic process"/>
    <property type="evidence" value="ECO:0007669"/>
    <property type="project" value="InterPro"/>
</dbReference>
<dbReference type="CDD" id="cd14792">
    <property type="entry name" value="GH27"/>
    <property type="match status" value="1"/>
</dbReference>
<dbReference type="SUPFAM" id="SSF51445">
    <property type="entry name" value="(Trans)glycosidases"/>
    <property type="match status" value="1"/>
</dbReference>
<dbReference type="STRING" id="2903.R1G1A5"/>
<feature type="region of interest" description="Disordered" evidence="8">
    <location>
        <begin position="337"/>
        <end position="372"/>
    </location>
</feature>
<dbReference type="RefSeq" id="XP_005792013.1">
    <property type="nucleotide sequence ID" value="XM_005791956.1"/>
</dbReference>
<dbReference type="PaxDb" id="2903-EOD39584"/>
<accession>A0A0D3KUZ9</accession>
<keyword evidence="4 9" id="KW-0732">Signal</keyword>
<dbReference type="InterPro" id="IPR017853">
    <property type="entry name" value="GH"/>
</dbReference>
<evidence type="ECO:0000256" key="2">
    <source>
        <dbReference type="ARBA" id="ARBA00009743"/>
    </source>
</evidence>
<dbReference type="Gene3D" id="2.60.40.1180">
    <property type="entry name" value="Golgi alpha-mannosidase II"/>
    <property type="match status" value="1"/>
</dbReference>
<dbReference type="Proteomes" id="UP000013827">
    <property type="component" value="Unassembled WGS sequence"/>
</dbReference>
<dbReference type="Gene3D" id="3.20.20.70">
    <property type="entry name" value="Aldolase class I"/>
    <property type="match status" value="1"/>
</dbReference>